<feature type="region of interest" description="Disordered" evidence="1">
    <location>
        <begin position="19"/>
        <end position="58"/>
    </location>
</feature>
<dbReference type="EMBL" id="JAAYEE010000043">
    <property type="protein sequence ID" value="NLW34384.1"/>
    <property type="molecule type" value="Genomic_DNA"/>
</dbReference>
<reference evidence="2" key="2">
    <citation type="submission" date="2020-01" db="EMBL/GenBank/DDBJ databases">
        <authorList>
            <person name="Campanaro S."/>
        </authorList>
    </citation>
    <scope>NUCLEOTIDE SEQUENCE</scope>
    <source>
        <strain evidence="2">AS06rmzACSIP_7</strain>
    </source>
</reference>
<evidence type="ECO:0000256" key="1">
    <source>
        <dbReference type="SAM" id="MobiDB-lite"/>
    </source>
</evidence>
<dbReference type="AlphaFoldDB" id="A0A971S097"/>
<reference evidence="2" key="1">
    <citation type="journal article" date="2020" name="Biotechnol. Biofuels">
        <title>New insights from the biogas microbiome by comprehensive genome-resolved metagenomics of nearly 1600 species originating from multiple anaerobic digesters.</title>
        <authorList>
            <person name="Campanaro S."/>
            <person name="Treu L."/>
            <person name="Rodriguez-R L.M."/>
            <person name="Kovalovszki A."/>
            <person name="Ziels R.M."/>
            <person name="Maus I."/>
            <person name="Zhu X."/>
            <person name="Kougias P.G."/>
            <person name="Basile A."/>
            <person name="Luo G."/>
            <person name="Schluter A."/>
            <person name="Konstantinidis K.T."/>
            <person name="Angelidaki I."/>
        </authorList>
    </citation>
    <scope>NUCLEOTIDE SEQUENCE</scope>
    <source>
        <strain evidence="2">AS06rmzACSIP_7</strain>
    </source>
</reference>
<gene>
    <name evidence="2" type="ORF">GXY80_02725</name>
</gene>
<feature type="compositionally biased region" description="Gly residues" evidence="1">
    <location>
        <begin position="25"/>
        <end position="35"/>
    </location>
</feature>
<name>A0A971S097_9BACT</name>
<evidence type="ECO:0000313" key="2">
    <source>
        <dbReference type="EMBL" id="NLW34384.1"/>
    </source>
</evidence>
<sequence>MSVCVRHCDRSGNGIPILAASQGTGKTGGKGGKSGRAGRAGKEAKAEAKEAFNTDEGG</sequence>
<comment type="caution">
    <text evidence="2">The sequence shown here is derived from an EMBL/GenBank/DDBJ whole genome shotgun (WGS) entry which is preliminary data.</text>
</comment>
<organism evidence="2 3">
    <name type="scientific">Syntrophorhabdus aromaticivorans</name>
    <dbReference type="NCBI Taxonomy" id="328301"/>
    <lineage>
        <taxon>Bacteria</taxon>
        <taxon>Pseudomonadati</taxon>
        <taxon>Thermodesulfobacteriota</taxon>
        <taxon>Syntrophorhabdia</taxon>
        <taxon>Syntrophorhabdales</taxon>
        <taxon>Syntrophorhabdaceae</taxon>
        <taxon>Syntrophorhabdus</taxon>
    </lineage>
</organism>
<evidence type="ECO:0000313" key="3">
    <source>
        <dbReference type="Proteomes" id="UP000777265"/>
    </source>
</evidence>
<dbReference type="Proteomes" id="UP000777265">
    <property type="component" value="Unassembled WGS sequence"/>
</dbReference>
<protein>
    <submittedName>
        <fullName evidence="2">Uncharacterized protein</fullName>
    </submittedName>
</protein>
<proteinExistence type="predicted"/>
<accession>A0A971S097</accession>
<feature type="compositionally biased region" description="Basic and acidic residues" evidence="1">
    <location>
        <begin position="40"/>
        <end position="52"/>
    </location>
</feature>